<reference evidence="1 2" key="1">
    <citation type="submission" date="2019-03" db="EMBL/GenBank/DDBJ databases">
        <title>Single cell metagenomics reveals metabolic interactions within the superorganism composed of flagellate Streblomastix strix and complex community of Bacteroidetes bacteria on its surface.</title>
        <authorList>
            <person name="Treitli S.C."/>
            <person name="Kolisko M."/>
            <person name="Husnik F."/>
            <person name="Keeling P."/>
            <person name="Hampl V."/>
        </authorList>
    </citation>
    <scope>NUCLEOTIDE SEQUENCE [LARGE SCALE GENOMIC DNA]</scope>
    <source>
        <strain evidence="1">ST1C</strain>
    </source>
</reference>
<dbReference type="EMBL" id="SNRW01006691">
    <property type="protein sequence ID" value="KAA6382602.1"/>
    <property type="molecule type" value="Genomic_DNA"/>
</dbReference>
<gene>
    <name evidence="1" type="ORF">EZS28_021870</name>
</gene>
<comment type="caution">
    <text evidence="1">The sequence shown here is derived from an EMBL/GenBank/DDBJ whole genome shotgun (WGS) entry which is preliminary data.</text>
</comment>
<dbReference type="Proteomes" id="UP000324800">
    <property type="component" value="Unassembled WGS sequence"/>
</dbReference>
<proteinExistence type="predicted"/>
<sequence>MIQFKNWKWHSKLATQKPFICRDWREFWSDPNFSLKQINIPHYLSKEHKSQTPHHKSRKNEAVNINEKEWEYAIENRQGMERKDLTKQSWIHQQKRDRALSAAAVKVAAAVDKYKKIGQGKDNPQHNESMAMRTCWKMMNATDKLRNRNKSNLTDNNKSRANNNLNHINHKCKKTQNPQCNTLHMYISPRLQQYSPSPSLEEKGAIFNLIFPGDPRGHKEREPERKQTKPQQYAGLMEVVEKFHEIKKLIIEEKWKKLKVMFPGQFKEYPNKDGPLFFYSPKNYRPTPIPRPKDLNLSEEQLNQFDGDAREGVVPFYLQISDDPQNWAKLPKGQYVPGLLIIDDGVSGLINEHPRNNQSISETTIGLILYAVEIIIEQSEAESQNQEKLTNDLERIEVDGSDVNGNEEQTVNAIEPKHFINGNDRFKRNDSGTQLHATVNGEANPKINITKTPASTTFHNVNRTDGLGRNSYDTKLQAQPTKLDTQTIAQSITLVMKTITSKRMIIESKKMQTNKDLEMNTNTSKKLNIKTMETFNLKGQYHFIQLIPNKNLEFKTFHNPKISQTQQPNFQNQAKLK</sequence>
<evidence type="ECO:0000313" key="1">
    <source>
        <dbReference type="EMBL" id="KAA6382602.1"/>
    </source>
</evidence>
<dbReference type="AlphaFoldDB" id="A0A5J4VJ39"/>
<organism evidence="1 2">
    <name type="scientific">Streblomastix strix</name>
    <dbReference type="NCBI Taxonomy" id="222440"/>
    <lineage>
        <taxon>Eukaryota</taxon>
        <taxon>Metamonada</taxon>
        <taxon>Preaxostyla</taxon>
        <taxon>Oxymonadida</taxon>
        <taxon>Streblomastigidae</taxon>
        <taxon>Streblomastix</taxon>
    </lineage>
</organism>
<name>A0A5J4VJ39_9EUKA</name>
<protein>
    <submittedName>
        <fullName evidence="1">Uncharacterized protein</fullName>
    </submittedName>
</protein>
<evidence type="ECO:0000313" key="2">
    <source>
        <dbReference type="Proteomes" id="UP000324800"/>
    </source>
</evidence>
<accession>A0A5J4VJ39</accession>